<name>A0A0J9ESP3_AJEDA</name>
<proteinExistence type="predicted"/>
<organism evidence="1">
    <name type="scientific">Ajellomyces dermatitidis (strain ATCC 18188 / CBS 674.68)</name>
    <name type="common">Blastomyces dermatitidis</name>
    <dbReference type="NCBI Taxonomy" id="653446"/>
    <lineage>
        <taxon>Eukaryota</taxon>
        <taxon>Fungi</taxon>
        <taxon>Dikarya</taxon>
        <taxon>Ascomycota</taxon>
        <taxon>Pezizomycotina</taxon>
        <taxon>Eurotiomycetes</taxon>
        <taxon>Eurotiomycetidae</taxon>
        <taxon>Onygenales</taxon>
        <taxon>Ajellomycetaceae</taxon>
        <taxon>Blastomyces</taxon>
    </lineage>
</organism>
<dbReference type="Proteomes" id="UP000007802">
    <property type="component" value="Unassembled WGS sequence"/>
</dbReference>
<dbReference type="EMBL" id="GG749720">
    <property type="protein sequence ID" value="KMW69293.1"/>
    <property type="molecule type" value="Genomic_DNA"/>
</dbReference>
<feature type="non-terminal residue" evidence="1">
    <location>
        <position position="72"/>
    </location>
</feature>
<evidence type="ECO:0000313" key="1">
    <source>
        <dbReference type="EMBL" id="KMW69293.1"/>
    </source>
</evidence>
<feature type="non-terminal residue" evidence="1">
    <location>
        <position position="1"/>
    </location>
</feature>
<gene>
    <name evidence="1" type="ORF">BDDG_13448</name>
</gene>
<protein>
    <submittedName>
        <fullName evidence="1">Uncharacterized protein</fullName>
    </submittedName>
</protein>
<reference evidence="1" key="1">
    <citation type="submission" date="2010-03" db="EMBL/GenBank/DDBJ databases">
        <title>Annotation of Blastomyces dermatitidis strain ATCC 18188.</title>
        <authorList>
            <consortium name="The Broad Institute Genome Sequencing Platform"/>
            <consortium name="Broad Institute Genome Sequencing Center for Infectious Disease."/>
            <person name="Cuomo C."/>
            <person name="Klein B."/>
            <person name="Sullivan T."/>
            <person name="Heitman J."/>
            <person name="Young S."/>
            <person name="Zeng Q."/>
            <person name="Gargeya S."/>
            <person name="Alvarado L."/>
            <person name="Berlin A.M."/>
            <person name="Chapman S.B."/>
            <person name="Chen Z."/>
            <person name="Freedman E."/>
            <person name="Gellesch M."/>
            <person name="Goldberg J."/>
            <person name="Griggs A."/>
            <person name="Gujja S."/>
            <person name="Heilman E."/>
            <person name="Heiman D."/>
            <person name="Howarth C."/>
            <person name="Mehta T."/>
            <person name="Neiman D."/>
            <person name="Pearson M."/>
            <person name="Roberts A."/>
            <person name="Saif S."/>
            <person name="Shea T."/>
            <person name="Shenoy N."/>
            <person name="Sisk P."/>
            <person name="Stolte C."/>
            <person name="Sykes S."/>
            <person name="White J."/>
            <person name="Yandava C."/>
            <person name="Haas B."/>
            <person name="Nusbaum C."/>
            <person name="Birren B."/>
        </authorList>
    </citation>
    <scope>NUCLEOTIDE SEQUENCE</scope>
    <source>
        <strain evidence="1">ATCC 18188</strain>
    </source>
</reference>
<dbReference type="AlphaFoldDB" id="A0A0J9ESP3"/>
<sequence length="72" mass="8460">ILRDLSLINNEIAEVRHSRLCRQKESDCRPVRSQKTLTISEALQELSTRVCKKLLMRRLTAKRETVLLKVRD</sequence>
<accession>A0A0J9ESP3</accession>